<proteinExistence type="predicted"/>
<dbReference type="Pfam" id="PF07693">
    <property type="entry name" value="KAP_NTPase"/>
    <property type="match status" value="1"/>
</dbReference>
<dbReference type="EMBL" id="LAZR01001533">
    <property type="protein sequence ID" value="KKN43125.1"/>
    <property type="molecule type" value="Genomic_DNA"/>
</dbReference>
<organism evidence="2">
    <name type="scientific">marine sediment metagenome</name>
    <dbReference type="NCBI Taxonomy" id="412755"/>
    <lineage>
        <taxon>unclassified sequences</taxon>
        <taxon>metagenomes</taxon>
        <taxon>ecological metagenomes</taxon>
    </lineage>
</organism>
<accession>A0A0F9QGD4</accession>
<name>A0A0F9QGD4_9ZZZZ</name>
<dbReference type="Gene3D" id="3.40.50.300">
    <property type="entry name" value="P-loop containing nucleotide triphosphate hydrolases"/>
    <property type="match status" value="1"/>
</dbReference>
<dbReference type="AlphaFoldDB" id="A0A0F9QGD4"/>
<dbReference type="InterPro" id="IPR027417">
    <property type="entry name" value="P-loop_NTPase"/>
</dbReference>
<evidence type="ECO:0000313" key="2">
    <source>
        <dbReference type="EMBL" id="KKN43125.1"/>
    </source>
</evidence>
<dbReference type="SUPFAM" id="SSF52540">
    <property type="entry name" value="P-loop containing nucleoside triphosphate hydrolases"/>
    <property type="match status" value="1"/>
</dbReference>
<sequence length="443" mass="50870">MKLAIKHQETRIDDNSSYIFGRKEFSVSLKNIFNNTDGGFVLAIDATWGEGKTSFIHQLIHDLKFSTDLIPIYYDAFANDFSSDTFLSIGATISYEVEKHFNKKSQTDKNHKKTQEQIQHLKKVTKNTAIELVKLGTILAVKSLTAGVVDSSELVKVTTNAFNTATFGTLELDLKKKFEAYENSKATIQSYVEALQSVSTGSEKVVFFIDELDRCRPDFAVEVLEKIKHLFLAKNVIFVISYNKSQLSKIISNVYGVDHEDSLKYLEKFVHIEADLPTVDNKNHENSYELLFNCFMDEFNIQFSMEQPKLERLKGMFISLSSDKHLKMNSREIERAFSYVSFCFASLDGDKGTELFQYFLPAAMIKIKNIELFESIKNGYFSSTSSNKEFNWVFVFFMDYYKDDLVYEASNVYKVEKFEEACNIVSMFKLPIESGTQRAVKNF</sequence>
<evidence type="ECO:0000259" key="1">
    <source>
        <dbReference type="Pfam" id="PF07693"/>
    </source>
</evidence>
<feature type="domain" description="KAP NTPase" evidence="1">
    <location>
        <begin position="23"/>
        <end position="336"/>
    </location>
</feature>
<comment type="caution">
    <text evidence="2">The sequence shown here is derived from an EMBL/GenBank/DDBJ whole genome shotgun (WGS) entry which is preliminary data.</text>
</comment>
<protein>
    <recommendedName>
        <fullName evidence="1">KAP NTPase domain-containing protein</fullName>
    </recommendedName>
</protein>
<reference evidence="2" key="1">
    <citation type="journal article" date="2015" name="Nature">
        <title>Complex archaea that bridge the gap between prokaryotes and eukaryotes.</title>
        <authorList>
            <person name="Spang A."/>
            <person name="Saw J.H."/>
            <person name="Jorgensen S.L."/>
            <person name="Zaremba-Niedzwiedzka K."/>
            <person name="Martijn J."/>
            <person name="Lind A.E."/>
            <person name="van Eijk R."/>
            <person name="Schleper C."/>
            <person name="Guy L."/>
            <person name="Ettema T.J."/>
        </authorList>
    </citation>
    <scope>NUCLEOTIDE SEQUENCE</scope>
</reference>
<dbReference type="InterPro" id="IPR011646">
    <property type="entry name" value="KAP_P-loop"/>
</dbReference>
<gene>
    <name evidence="2" type="ORF">LCGC14_0706270</name>
</gene>